<evidence type="ECO:0000313" key="1">
    <source>
        <dbReference type="EMBL" id="PWZ10223.1"/>
    </source>
</evidence>
<protein>
    <submittedName>
        <fullName evidence="1">Uncharacterized protein</fullName>
    </submittedName>
</protein>
<accession>A0A3L6DQ55</accession>
<sequence length="63" mass="7314">MLAEKHEGFTCFLTWWLHMHVHHACPWISGCYNINYVNDLVAGRLTGLIGEQKRVPCETEKDN</sequence>
<comment type="caution">
    <text evidence="1">The sequence shown here is derived from an EMBL/GenBank/DDBJ whole genome shotgun (WGS) entry which is preliminary data.</text>
</comment>
<gene>
    <name evidence="1" type="ORF">Zm00014a_010544</name>
</gene>
<dbReference type="PROSITE" id="PS51257">
    <property type="entry name" value="PROKAR_LIPOPROTEIN"/>
    <property type="match status" value="1"/>
</dbReference>
<proteinExistence type="predicted"/>
<evidence type="ECO:0000313" key="2">
    <source>
        <dbReference type="Proteomes" id="UP000251960"/>
    </source>
</evidence>
<name>A0A3L6DQ55_MAIZE</name>
<dbReference type="EMBL" id="NCVQ01000009">
    <property type="protein sequence ID" value="PWZ10223.1"/>
    <property type="molecule type" value="Genomic_DNA"/>
</dbReference>
<dbReference type="Proteomes" id="UP000251960">
    <property type="component" value="Chromosome 8"/>
</dbReference>
<reference evidence="1 2" key="1">
    <citation type="journal article" date="2018" name="Nat. Genet.">
        <title>Extensive intraspecific gene order and gene structural variations between Mo17 and other maize genomes.</title>
        <authorList>
            <person name="Sun S."/>
            <person name="Zhou Y."/>
            <person name="Chen J."/>
            <person name="Shi J."/>
            <person name="Zhao H."/>
            <person name="Zhao H."/>
            <person name="Song W."/>
            <person name="Zhang M."/>
            <person name="Cui Y."/>
            <person name="Dong X."/>
            <person name="Liu H."/>
            <person name="Ma X."/>
            <person name="Jiao Y."/>
            <person name="Wang B."/>
            <person name="Wei X."/>
            <person name="Stein J.C."/>
            <person name="Glaubitz J.C."/>
            <person name="Lu F."/>
            <person name="Yu G."/>
            <person name="Liang C."/>
            <person name="Fengler K."/>
            <person name="Li B."/>
            <person name="Rafalski A."/>
            <person name="Schnable P.S."/>
            <person name="Ware D.H."/>
            <person name="Buckler E.S."/>
            <person name="Lai J."/>
        </authorList>
    </citation>
    <scope>NUCLEOTIDE SEQUENCE [LARGE SCALE GENOMIC DNA]</scope>
    <source>
        <strain evidence="2">cv. Missouri 17</strain>
        <tissue evidence="1">Seedling</tissue>
    </source>
</reference>
<dbReference type="AlphaFoldDB" id="A0A3L6DQ55"/>
<organism evidence="1 2">
    <name type="scientific">Zea mays</name>
    <name type="common">Maize</name>
    <dbReference type="NCBI Taxonomy" id="4577"/>
    <lineage>
        <taxon>Eukaryota</taxon>
        <taxon>Viridiplantae</taxon>
        <taxon>Streptophyta</taxon>
        <taxon>Embryophyta</taxon>
        <taxon>Tracheophyta</taxon>
        <taxon>Spermatophyta</taxon>
        <taxon>Magnoliopsida</taxon>
        <taxon>Liliopsida</taxon>
        <taxon>Poales</taxon>
        <taxon>Poaceae</taxon>
        <taxon>PACMAD clade</taxon>
        <taxon>Panicoideae</taxon>
        <taxon>Andropogonodae</taxon>
        <taxon>Andropogoneae</taxon>
        <taxon>Tripsacinae</taxon>
        <taxon>Zea</taxon>
    </lineage>
</organism>